<dbReference type="InterPro" id="IPR017850">
    <property type="entry name" value="Alkaline_phosphatase_core_sf"/>
</dbReference>
<keyword evidence="3" id="KW-0378">Hydrolase</keyword>
<evidence type="ECO:0000256" key="1">
    <source>
        <dbReference type="ARBA" id="ARBA00008779"/>
    </source>
</evidence>
<protein>
    <submittedName>
        <fullName evidence="3">Arylsulfatase</fullName>
        <ecNumber evidence="3">3.1.6.6</ecNumber>
    </submittedName>
</protein>
<dbReference type="PANTHER" id="PTHR42693:SF33">
    <property type="entry name" value="ARYLSULFATASE"/>
    <property type="match status" value="1"/>
</dbReference>
<reference evidence="4 6" key="2">
    <citation type="submission" date="2018-08" db="EMBL/GenBank/DDBJ databases">
        <title>A genome reference for cultivated species of the human gut microbiota.</title>
        <authorList>
            <person name="Zou Y."/>
            <person name="Xue W."/>
            <person name="Luo G."/>
        </authorList>
    </citation>
    <scope>NUCLEOTIDE SEQUENCE [LARGE SCALE GENOMIC DNA]</scope>
    <source>
        <strain evidence="4 6">TF05-11AC</strain>
    </source>
</reference>
<dbReference type="SUPFAM" id="SSF53649">
    <property type="entry name" value="Alkaline phosphatase-like"/>
    <property type="match status" value="1"/>
</dbReference>
<evidence type="ECO:0000313" key="6">
    <source>
        <dbReference type="Proteomes" id="UP000261257"/>
    </source>
</evidence>
<dbReference type="GO" id="GO:0004065">
    <property type="term" value="F:arylsulfatase activity"/>
    <property type="evidence" value="ECO:0007669"/>
    <property type="project" value="TreeGrafter"/>
</dbReference>
<dbReference type="AlphaFoldDB" id="A0A174LUK3"/>
<dbReference type="Gene3D" id="3.40.720.10">
    <property type="entry name" value="Alkaline Phosphatase, subunit A"/>
    <property type="match status" value="2"/>
</dbReference>
<evidence type="ECO:0000313" key="3">
    <source>
        <dbReference type="EMBL" id="CUP26337.1"/>
    </source>
</evidence>
<gene>
    <name evidence="3" type="primary">betC_17</name>
    <name evidence="4" type="ORF">DXC39_17035</name>
    <name evidence="3" type="ORF">ERS852407_05454</name>
</gene>
<dbReference type="Proteomes" id="UP000095651">
    <property type="component" value="Unassembled WGS sequence"/>
</dbReference>
<dbReference type="Pfam" id="PF00884">
    <property type="entry name" value="Sulfatase"/>
    <property type="match status" value="1"/>
</dbReference>
<dbReference type="Proteomes" id="UP000261257">
    <property type="component" value="Unassembled WGS sequence"/>
</dbReference>
<dbReference type="InterPro" id="IPR050738">
    <property type="entry name" value="Sulfatase"/>
</dbReference>
<dbReference type="EMBL" id="CYZE01000023">
    <property type="protein sequence ID" value="CUP26337.1"/>
    <property type="molecule type" value="Genomic_DNA"/>
</dbReference>
<evidence type="ECO:0000313" key="5">
    <source>
        <dbReference type="Proteomes" id="UP000095651"/>
    </source>
</evidence>
<evidence type="ECO:0000259" key="2">
    <source>
        <dbReference type="Pfam" id="PF00884"/>
    </source>
</evidence>
<dbReference type="EMBL" id="QSSQ01000017">
    <property type="protein sequence ID" value="RGM02964.1"/>
    <property type="molecule type" value="Genomic_DNA"/>
</dbReference>
<evidence type="ECO:0000313" key="4">
    <source>
        <dbReference type="EMBL" id="RGM02964.1"/>
    </source>
</evidence>
<organism evidence="3 5">
    <name type="scientific">Hungatella hathewayi</name>
    <dbReference type="NCBI Taxonomy" id="154046"/>
    <lineage>
        <taxon>Bacteria</taxon>
        <taxon>Bacillati</taxon>
        <taxon>Bacillota</taxon>
        <taxon>Clostridia</taxon>
        <taxon>Lachnospirales</taxon>
        <taxon>Lachnospiraceae</taxon>
        <taxon>Hungatella</taxon>
    </lineage>
</organism>
<accession>A0A174LUK3</accession>
<dbReference type="GO" id="GO:0047753">
    <property type="term" value="F:choline-sulfatase activity"/>
    <property type="evidence" value="ECO:0007669"/>
    <property type="project" value="UniProtKB-EC"/>
</dbReference>
<sequence>MEKRPNFLFLFSDQHRGDWMPYDKEIKRKLGVEDLELKMPNIRSLMDHGTAFTEAVSPAPLCAPARACLAAGKRYKNCRVYSNNTNYDAGLETFYGKLKNHGYYVSGVGKFDLNKADLEWGNGYHPLLQQIGFSDAADSEGKMDTVWAALKDQPGPYGRMLKERGWLDRHVEDMIHRGGNTYPTPLPDELYADNWITRESLEMIKGLPRERPWFLQVNFSGPHDPWDITESMKNAVSDRSFPDAPGCTFCGDNQKVRQNYAAMIENIDRCIGEILEAVKARGDWENTIVVYGSDHGEMMGDHNLYGKSKPEQGSVHIPLVIDASRFGGKRAVCNEKPVELQDLAATFLDYAGLPVEESLESLSLKPVLNGTEPYVRKYGISELINPDPKGLIKSFGTITDGEYKLIMKVGEPERLYNLSTDPFEMHDLAASRPEEVKRLKLAFGQRGEKLDPAIELYVKSFHARG</sequence>
<dbReference type="EC" id="3.1.6.6" evidence="3"/>
<dbReference type="PANTHER" id="PTHR42693">
    <property type="entry name" value="ARYLSULFATASE FAMILY MEMBER"/>
    <property type="match status" value="1"/>
</dbReference>
<proteinExistence type="inferred from homology"/>
<feature type="domain" description="Sulfatase N-terminal" evidence="2">
    <location>
        <begin position="5"/>
        <end position="352"/>
    </location>
</feature>
<name>A0A174LUK3_9FIRM</name>
<comment type="similarity">
    <text evidence="1">Belongs to the sulfatase family.</text>
</comment>
<reference evidence="3 5" key="1">
    <citation type="submission" date="2015-09" db="EMBL/GenBank/DDBJ databases">
        <authorList>
            <consortium name="Pathogen Informatics"/>
        </authorList>
    </citation>
    <scope>NUCLEOTIDE SEQUENCE [LARGE SCALE GENOMIC DNA]</scope>
    <source>
        <strain evidence="3 5">2789STDY5608850</strain>
    </source>
</reference>
<dbReference type="RefSeq" id="WP_055659976.1">
    <property type="nucleotide sequence ID" value="NZ_CABIXC010000023.1"/>
</dbReference>
<dbReference type="InterPro" id="IPR000917">
    <property type="entry name" value="Sulfatase_N"/>
</dbReference>